<comment type="cofactor">
    <cofactor evidence="7">
        <name>heme</name>
        <dbReference type="ChEBI" id="CHEBI:30413"/>
    </cofactor>
</comment>
<evidence type="ECO:0000256" key="2">
    <source>
        <dbReference type="ARBA" id="ARBA00022617"/>
    </source>
</evidence>
<evidence type="ECO:0000256" key="8">
    <source>
        <dbReference type="RuleBase" id="RU000461"/>
    </source>
</evidence>
<dbReference type="Proteomes" id="UP000183974">
    <property type="component" value="Unassembled WGS sequence"/>
</dbReference>
<dbReference type="PRINTS" id="PR00463">
    <property type="entry name" value="EP450I"/>
</dbReference>
<keyword evidence="5 7" id="KW-0408">Iron</keyword>
<keyword evidence="6 8" id="KW-0503">Monooxygenase</keyword>
<keyword evidence="3 7" id="KW-0479">Metal-binding</keyword>
<comment type="similarity">
    <text evidence="1 8">Belongs to the cytochrome P450 family.</text>
</comment>
<dbReference type="PROSITE" id="PS00086">
    <property type="entry name" value="CYTOCHROME_P450"/>
    <property type="match status" value="1"/>
</dbReference>
<dbReference type="EMBL" id="FRBR01000009">
    <property type="protein sequence ID" value="SHM08698.1"/>
    <property type="molecule type" value="Genomic_DNA"/>
</dbReference>
<dbReference type="InterPro" id="IPR017972">
    <property type="entry name" value="Cyt_P450_CS"/>
</dbReference>
<dbReference type="GO" id="GO:0004497">
    <property type="term" value="F:monooxygenase activity"/>
    <property type="evidence" value="ECO:0007669"/>
    <property type="project" value="UniProtKB-KW"/>
</dbReference>
<gene>
    <name evidence="10" type="ORF">SAMN05444398_109160</name>
</gene>
<proteinExistence type="inferred from homology"/>
<dbReference type="Gene3D" id="1.10.630.10">
    <property type="entry name" value="Cytochrome P450"/>
    <property type="match status" value="1"/>
</dbReference>
<dbReference type="GO" id="GO:0005506">
    <property type="term" value="F:iron ion binding"/>
    <property type="evidence" value="ECO:0007669"/>
    <property type="project" value="InterPro"/>
</dbReference>
<organism evidence="10 11">
    <name type="scientific">Roseovarius pacificus</name>
    <dbReference type="NCBI Taxonomy" id="337701"/>
    <lineage>
        <taxon>Bacteria</taxon>
        <taxon>Pseudomonadati</taxon>
        <taxon>Pseudomonadota</taxon>
        <taxon>Alphaproteobacteria</taxon>
        <taxon>Rhodobacterales</taxon>
        <taxon>Roseobacteraceae</taxon>
        <taxon>Roseovarius</taxon>
    </lineage>
</organism>
<dbReference type="GO" id="GO:0020037">
    <property type="term" value="F:heme binding"/>
    <property type="evidence" value="ECO:0007669"/>
    <property type="project" value="InterPro"/>
</dbReference>
<dbReference type="STRING" id="337701.SAMN05444398_109160"/>
<dbReference type="PANTHER" id="PTHR24291:SF50">
    <property type="entry name" value="BIFUNCTIONAL ALBAFLAVENONE MONOOXYGENASE_TERPENE SYNTHASE"/>
    <property type="match status" value="1"/>
</dbReference>
<dbReference type="PRINTS" id="PR00385">
    <property type="entry name" value="P450"/>
</dbReference>
<dbReference type="PANTHER" id="PTHR24291">
    <property type="entry name" value="CYTOCHROME P450 FAMILY 4"/>
    <property type="match status" value="1"/>
</dbReference>
<dbReference type="InterPro" id="IPR002401">
    <property type="entry name" value="Cyt_P450_E_grp-I"/>
</dbReference>
<dbReference type="GO" id="GO:0016705">
    <property type="term" value="F:oxidoreductase activity, acting on paired donors, with incorporation or reduction of molecular oxygen"/>
    <property type="evidence" value="ECO:0007669"/>
    <property type="project" value="InterPro"/>
</dbReference>
<dbReference type="SUPFAM" id="SSF48264">
    <property type="entry name" value="Cytochrome P450"/>
    <property type="match status" value="1"/>
</dbReference>
<evidence type="ECO:0000256" key="6">
    <source>
        <dbReference type="ARBA" id="ARBA00023033"/>
    </source>
</evidence>
<feature type="region of interest" description="Disordered" evidence="9">
    <location>
        <begin position="1"/>
        <end position="23"/>
    </location>
</feature>
<name>A0A1M7FXZ6_9RHOB</name>
<keyword evidence="2 7" id="KW-0349">Heme</keyword>
<dbReference type="Pfam" id="PF00067">
    <property type="entry name" value="p450"/>
    <property type="match status" value="1"/>
</dbReference>
<evidence type="ECO:0000313" key="10">
    <source>
        <dbReference type="EMBL" id="SHM08698.1"/>
    </source>
</evidence>
<feature type="binding site" description="axial binding residue" evidence="7">
    <location>
        <position position="407"/>
    </location>
    <ligand>
        <name>heme</name>
        <dbReference type="ChEBI" id="CHEBI:30413"/>
    </ligand>
    <ligandPart>
        <name>Fe</name>
        <dbReference type="ChEBI" id="CHEBI:18248"/>
    </ligandPart>
</feature>
<dbReference type="InterPro" id="IPR036396">
    <property type="entry name" value="Cyt_P450_sf"/>
</dbReference>
<dbReference type="CDD" id="cd20620">
    <property type="entry name" value="CYP132-like"/>
    <property type="match status" value="1"/>
</dbReference>
<dbReference type="InterPro" id="IPR050196">
    <property type="entry name" value="Cytochrome_P450_Monoox"/>
</dbReference>
<sequence length="476" mass="54168">MNNSPRQDMPSDTKPRKFPPRPDDGFPLLGNMPAFAGNQLGYPGKVTRKYGDIVDLNLAGWRTWLVSDMEALEQILVRDHGKFIKTPLIWRQIRAVFGFGLLSSDGSLWQHQRRLAAPHFTPRRVQDYDALIVSLARKEVDRWQDETTFDIHPHMMNLMLRIVTGTMFDADAEFEVEIMERALTLLLKEMAHRFRRPVLIPDWVPLPSNRRYLRAIGEIDGVVDRLLQERRVNGTRGRTDYLSSLMDSRDESGQPMSDTQIRDEAVTVLLAGHETTALTMTWAFYLLARHPDIQAKVIAEIESEIGHRDATSADMPKLQYTQAVITESMRLYPAGWMFGRETTEDCEIKGYHCPRGTQILIAPWVLHRDPRYYDTPEAFRPERWLDGLAQRLPRYAFLPFGGGPRICIGNSLALLETTLSLVTILQRGSLEWRGDHPVKPYPSATLIPQGGVHVAFRRRSGEGACKDRLAAASSPS</sequence>
<accession>A0A1M7FXZ6</accession>
<dbReference type="InterPro" id="IPR001128">
    <property type="entry name" value="Cyt_P450"/>
</dbReference>
<evidence type="ECO:0000256" key="4">
    <source>
        <dbReference type="ARBA" id="ARBA00023002"/>
    </source>
</evidence>
<keyword evidence="4 8" id="KW-0560">Oxidoreductase</keyword>
<keyword evidence="11" id="KW-1185">Reference proteome</keyword>
<evidence type="ECO:0000256" key="5">
    <source>
        <dbReference type="ARBA" id="ARBA00023004"/>
    </source>
</evidence>
<dbReference type="AlphaFoldDB" id="A0A1M7FXZ6"/>
<feature type="compositionally biased region" description="Basic and acidic residues" evidence="9">
    <location>
        <begin position="9"/>
        <end position="23"/>
    </location>
</feature>
<evidence type="ECO:0000313" key="11">
    <source>
        <dbReference type="Proteomes" id="UP000183974"/>
    </source>
</evidence>
<reference evidence="10 11" key="1">
    <citation type="submission" date="2016-11" db="EMBL/GenBank/DDBJ databases">
        <authorList>
            <person name="Jaros S."/>
            <person name="Januszkiewicz K."/>
            <person name="Wedrychowicz H."/>
        </authorList>
    </citation>
    <scope>NUCLEOTIDE SEQUENCE [LARGE SCALE GENOMIC DNA]</scope>
    <source>
        <strain evidence="10 11">DSM 29589</strain>
    </source>
</reference>
<evidence type="ECO:0000256" key="9">
    <source>
        <dbReference type="SAM" id="MobiDB-lite"/>
    </source>
</evidence>
<evidence type="ECO:0000256" key="7">
    <source>
        <dbReference type="PIRSR" id="PIRSR602401-1"/>
    </source>
</evidence>
<protein>
    <submittedName>
        <fullName evidence="10">Cytochrome P450</fullName>
    </submittedName>
</protein>
<evidence type="ECO:0000256" key="1">
    <source>
        <dbReference type="ARBA" id="ARBA00010617"/>
    </source>
</evidence>
<evidence type="ECO:0000256" key="3">
    <source>
        <dbReference type="ARBA" id="ARBA00022723"/>
    </source>
</evidence>